<dbReference type="Proteomes" id="UP001055200">
    <property type="component" value="Chromosome"/>
</dbReference>
<feature type="compositionally biased region" description="Low complexity" evidence="2">
    <location>
        <begin position="430"/>
        <end position="452"/>
    </location>
</feature>
<dbReference type="Gene3D" id="1.20.1260.20">
    <property type="entry name" value="PPE superfamily"/>
    <property type="match status" value="1"/>
</dbReference>
<feature type="compositionally biased region" description="Low complexity" evidence="2">
    <location>
        <begin position="393"/>
        <end position="411"/>
    </location>
</feature>
<keyword evidence="3" id="KW-1133">Transmembrane helix</keyword>
<protein>
    <submittedName>
        <fullName evidence="6">PPE family protein</fullName>
    </submittedName>
</protein>
<evidence type="ECO:0000259" key="4">
    <source>
        <dbReference type="Pfam" id="PF00823"/>
    </source>
</evidence>
<dbReference type="RefSeq" id="WP_240171036.1">
    <property type="nucleotide sequence ID" value="NZ_CP092365.1"/>
</dbReference>
<evidence type="ECO:0000256" key="1">
    <source>
        <dbReference type="ARBA" id="ARBA00010652"/>
    </source>
</evidence>
<evidence type="ECO:0000259" key="5">
    <source>
        <dbReference type="Pfam" id="PF18878"/>
    </source>
</evidence>
<feature type="compositionally biased region" description="Gly residues" evidence="2">
    <location>
        <begin position="453"/>
        <end position="463"/>
    </location>
</feature>
<feature type="domain" description="PPE" evidence="4">
    <location>
        <begin position="6"/>
        <end position="166"/>
    </location>
</feature>
<dbReference type="InterPro" id="IPR000030">
    <property type="entry name" value="PPE_dom"/>
</dbReference>
<evidence type="ECO:0000256" key="2">
    <source>
        <dbReference type="SAM" id="MobiDB-lite"/>
    </source>
</evidence>
<comment type="similarity">
    <text evidence="1">Belongs to the mycobacterial PPE family.</text>
</comment>
<dbReference type="Pfam" id="PF00823">
    <property type="entry name" value="PPE"/>
    <property type="match status" value="1"/>
</dbReference>
<evidence type="ECO:0000313" key="7">
    <source>
        <dbReference type="Proteomes" id="UP001055200"/>
    </source>
</evidence>
<evidence type="ECO:0000256" key="3">
    <source>
        <dbReference type="SAM" id="Phobius"/>
    </source>
</evidence>
<gene>
    <name evidence="6" type="ORF">MIU77_18415</name>
</gene>
<feature type="compositionally biased region" description="Pro residues" evidence="2">
    <location>
        <begin position="329"/>
        <end position="361"/>
    </location>
</feature>
<keyword evidence="3" id="KW-0812">Transmembrane</keyword>
<feature type="region of interest" description="Disordered" evidence="2">
    <location>
        <begin position="322"/>
        <end position="514"/>
    </location>
</feature>
<dbReference type="EMBL" id="CP092365">
    <property type="protein sequence ID" value="ULN52765.1"/>
    <property type="molecule type" value="Genomic_DNA"/>
</dbReference>
<evidence type="ECO:0000313" key="6">
    <source>
        <dbReference type="EMBL" id="ULN52765.1"/>
    </source>
</evidence>
<accession>A0ABY3U485</accession>
<feature type="transmembrane region" description="Helical" evidence="3">
    <location>
        <begin position="257"/>
        <end position="278"/>
    </location>
</feature>
<reference evidence="6" key="1">
    <citation type="submission" date="2022-08" db="EMBL/GenBank/DDBJ databases">
        <title>Complete genome sequence of 14 non-tuberculosis mycobacteria type-strains.</title>
        <authorList>
            <person name="Igarashi Y."/>
            <person name="Osugi A."/>
            <person name="Mitarai S."/>
        </authorList>
    </citation>
    <scope>NUCLEOTIDE SEQUENCE</scope>
    <source>
        <strain evidence="6">DSM 45575</strain>
    </source>
</reference>
<dbReference type="PANTHER" id="PTHR46766:SF1">
    <property type="entry name" value="GLUTAMINE-RICH PROTEIN 2"/>
    <property type="match status" value="1"/>
</dbReference>
<dbReference type="InterPro" id="IPR043641">
    <property type="entry name" value="PPE-PPW_C"/>
</dbReference>
<sequence length="514" mass="50662">MTAPVWMAIPPEVHSSLLSSGPGPGALLAAAGAWRALSADYTAGAAELTAVVGAARGTWDGQAAERYQGAHQPYLAWLTQAGTLAAGAAGQVETAAGAYSAALAAMPTMAELTGNRATLTALVATNFLGINTVPIAVTEADYVRMWVQAAMTMATYQGATGAALAATRPLTPAQPMLAPGVSAGGDAVALAATAAADTELPWGGRDPIADALAGSEHFQSMYLVLRDLILNPVGTIGQIITDFAANPAEALTTWMPLLYVFAYAAVFGVLGTPLYAVMLGPAASAAIPIALGLGGLAQMAETPAAVPADDVVPAPAAQPADQPLAVAAAPPPAAAAPVPAPAPAPVSAPAPAPGAPTPPPGGAEFAGYLVRSDGPRFGAGPTLRHRQSAQQPASGAAAAAAARAATRLGRTGARRRRSTRSRRGHGYEYATLEDTAPAAPATPAAETAETAAAGGGAGGGPLGFAGTVEQATTRPPAGLSATVDDEGASAPMVPATWSQPPAPGGDGPVAPPDR</sequence>
<proteinExistence type="inferred from homology"/>
<keyword evidence="7" id="KW-1185">Reference proteome</keyword>
<dbReference type="InterPro" id="IPR038332">
    <property type="entry name" value="PPE_sf"/>
</dbReference>
<feature type="domain" description="PPE-PPW subfamily C-terminal" evidence="5">
    <location>
        <begin position="457"/>
        <end position="497"/>
    </location>
</feature>
<organism evidence="6 7">
    <name type="scientific">Mycolicibacillus parakoreensis</name>
    <dbReference type="NCBI Taxonomy" id="1069221"/>
    <lineage>
        <taxon>Bacteria</taxon>
        <taxon>Bacillati</taxon>
        <taxon>Actinomycetota</taxon>
        <taxon>Actinomycetes</taxon>
        <taxon>Mycobacteriales</taxon>
        <taxon>Mycobacteriaceae</taxon>
        <taxon>Mycolicibacillus</taxon>
    </lineage>
</organism>
<dbReference type="Pfam" id="PF18878">
    <property type="entry name" value="PPE-PPW"/>
    <property type="match status" value="1"/>
</dbReference>
<feature type="compositionally biased region" description="Basic residues" evidence="2">
    <location>
        <begin position="412"/>
        <end position="424"/>
    </location>
</feature>
<name>A0ABY3U485_9MYCO</name>
<dbReference type="PANTHER" id="PTHR46766">
    <property type="entry name" value="GLUTAMINE-RICH PROTEIN 2"/>
    <property type="match status" value="1"/>
</dbReference>
<keyword evidence="3" id="KW-0472">Membrane</keyword>
<dbReference type="SUPFAM" id="SSF140459">
    <property type="entry name" value="PE/PPE dimer-like"/>
    <property type="match status" value="1"/>
</dbReference>